<protein>
    <submittedName>
        <fullName evidence="4">Methyl-accepting chemotaxis protein 2</fullName>
    </submittedName>
</protein>
<reference evidence="4 5" key="1">
    <citation type="submission" date="2017-03" db="EMBL/GenBank/DDBJ databases">
        <authorList>
            <person name="Afonso C.L."/>
            <person name="Miller P.J."/>
            <person name="Scott M.A."/>
            <person name="Spackman E."/>
            <person name="Goraichik I."/>
            <person name="Dimitrov K.M."/>
            <person name="Suarez D.L."/>
            <person name="Swayne D.E."/>
        </authorList>
    </citation>
    <scope>NUCLEOTIDE SEQUENCE [LARGE SCALE GENOMIC DNA]</scope>
    <source>
        <strain evidence="4 5">CECT 7751</strain>
    </source>
</reference>
<dbReference type="EMBL" id="FWFN01000010">
    <property type="protein sequence ID" value="SLN73445.1"/>
    <property type="molecule type" value="Genomic_DNA"/>
</dbReference>
<sequence length="473" mass="52322">MQHDPTFPSRDADPPRPAGVSLDRLARNASALGQEIVDVDGFLEDMTQQTEQLLRQLKTVREGTGQVLQMNAAMVTTIRDSCAQLEETQASFEKALGMADVAGRQSREVLTWVLTLATRTLDVESVLEDVQQSNDQIADIAAQVNMLAINAKIEAARAGTAGQGFSVVADAINQLSQQTGATADTISDNIQRLVDWITTLQQETGQVSATSRELSHTGDKVAEMNGAVKEAMDRSVTRMKLVRDDAVEADAALRDYTPRIESMFNSVQDSADGVEDVHHRLQVLRNLSEALVQDSIAVGGDTEDGPFIADVQARARRIGAAFEEAVDEGRISFDDLFDTDYRPVPNSSPEQVTTRFTRLTDLLLPEILEEALALDDKVAFCAAVDRNGYLPTHNRKFSHPQSDDPVWNMAHCRNRRIFDDRVGLKAGRNKDPFLMQVYRRDMGGGDYVLMKDLSAPVFVKNRHWGGLRLAYRF</sequence>
<accession>A0A1X7A9E5</accession>
<feature type="domain" description="Methyl-accepting transducer" evidence="3">
    <location>
        <begin position="28"/>
        <end position="271"/>
    </location>
</feature>
<keyword evidence="1 2" id="KW-0807">Transducer</keyword>
<keyword evidence="5" id="KW-1185">Reference proteome</keyword>
<evidence type="ECO:0000259" key="3">
    <source>
        <dbReference type="PROSITE" id="PS50111"/>
    </source>
</evidence>
<dbReference type="PANTHER" id="PTHR32089:SF112">
    <property type="entry name" value="LYSOZYME-LIKE PROTEIN-RELATED"/>
    <property type="match status" value="1"/>
</dbReference>
<dbReference type="Proteomes" id="UP000193963">
    <property type="component" value="Unassembled WGS sequence"/>
</dbReference>
<evidence type="ECO:0000313" key="5">
    <source>
        <dbReference type="Proteomes" id="UP000193963"/>
    </source>
</evidence>
<dbReference type="OrthoDB" id="2489132at2"/>
<dbReference type="Gene3D" id="1.10.287.950">
    <property type="entry name" value="Methyl-accepting chemotaxis protein"/>
    <property type="match status" value="1"/>
</dbReference>
<evidence type="ECO:0000256" key="2">
    <source>
        <dbReference type="PROSITE-ProRule" id="PRU00284"/>
    </source>
</evidence>
<organism evidence="4 5">
    <name type="scientific">Pseudooceanicola marinus</name>
    <dbReference type="NCBI Taxonomy" id="396013"/>
    <lineage>
        <taxon>Bacteria</taxon>
        <taxon>Pseudomonadati</taxon>
        <taxon>Pseudomonadota</taxon>
        <taxon>Alphaproteobacteria</taxon>
        <taxon>Rhodobacterales</taxon>
        <taxon>Paracoccaceae</taxon>
        <taxon>Pseudooceanicola</taxon>
    </lineage>
</organism>
<dbReference type="InterPro" id="IPR004089">
    <property type="entry name" value="MCPsignal_dom"/>
</dbReference>
<dbReference type="PROSITE" id="PS50111">
    <property type="entry name" value="CHEMOTAXIS_TRANSDUC_2"/>
    <property type="match status" value="1"/>
</dbReference>
<dbReference type="RefSeq" id="WP_085890055.1">
    <property type="nucleotide sequence ID" value="NZ_FWFN01000010.1"/>
</dbReference>
<dbReference type="GO" id="GO:0007165">
    <property type="term" value="P:signal transduction"/>
    <property type="evidence" value="ECO:0007669"/>
    <property type="project" value="UniProtKB-KW"/>
</dbReference>
<dbReference type="AlphaFoldDB" id="A0A1X7A9E5"/>
<dbReference type="SUPFAM" id="SSF58104">
    <property type="entry name" value="Methyl-accepting chemotaxis protein (MCP) signaling domain"/>
    <property type="match status" value="1"/>
</dbReference>
<evidence type="ECO:0000313" key="4">
    <source>
        <dbReference type="EMBL" id="SLN73445.1"/>
    </source>
</evidence>
<evidence type="ECO:0000256" key="1">
    <source>
        <dbReference type="ARBA" id="ARBA00023224"/>
    </source>
</evidence>
<dbReference type="Pfam" id="PF00015">
    <property type="entry name" value="MCPsignal"/>
    <property type="match status" value="1"/>
</dbReference>
<gene>
    <name evidence="4" type="primary">mcp2</name>
    <name evidence="4" type="ORF">PSM7751_04043</name>
</gene>
<name>A0A1X7A9E5_9RHOB</name>
<dbReference type="SMART" id="SM00283">
    <property type="entry name" value="MA"/>
    <property type="match status" value="1"/>
</dbReference>
<dbReference type="PANTHER" id="PTHR32089">
    <property type="entry name" value="METHYL-ACCEPTING CHEMOTAXIS PROTEIN MCPB"/>
    <property type="match status" value="1"/>
</dbReference>
<dbReference type="GO" id="GO:0016020">
    <property type="term" value="C:membrane"/>
    <property type="evidence" value="ECO:0007669"/>
    <property type="project" value="InterPro"/>
</dbReference>
<proteinExistence type="predicted"/>